<protein>
    <recommendedName>
        <fullName evidence="6">Glycerol dehydrogenase</fullName>
        <ecNumber evidence="5">1.1.1.6</ecNumber>
    </recommendedName>
</protein>
<dbReference type="Gene3D" id="1.20.1090.10">
    <property type="entry name" value="Dehydroquinate synthase-like - alpha domain"/>
    <property type="match status" value="1"/>
</dbReference>
<evidence type="ECO:0000256" key="5">
    <source>
        <dbReference type="ARBA" id="ARBA00039147"/>
    </source>
</evidence>
<evidence type="ECO:0000313" key="9">
    <source>
        <dbReference type="EMBL" id="MDT2770776.1"/>
    </source>
</evidence>
<proteinExistence type="predicted"/>
<dbReference type="SUPFAM" id="SSF56796">
    <property type="entry name" value="Dehydroquinate synthase-like"/>
    <property type="match status" value="1"/>
</dbReference>
<dbReference type="Proteomes" id="UP001269061">
    <property type="component" value="Unassembled WGS sequence"/>
</dbReference>
<comment type="catalytic activity">
    <reaction evidence="7">
        <text>glycerol + NAD(+) = dihydroxyacetone + NADH + H(+)</text>
        <dbReference type="Rhea" id="RHEA:13769"/>
        <dbReference type="ChEBI" id="CHEBI:15378"/>
        <dbReference type="ChEBI" id="CHEBI:16016"/>
        <dbReference type="ChEBI" id="CHEBI:17754"/>
        <dbReference type="ChEBI" id="CHEBI:57540"/>
        <dbReference type="ChEBI" id="CHEBI:57945"/>
        <dbReference type="EC" id="1.1.1.6"/>
    </reaction>
</comment>
<dbReference type="EC" id="1.1.1.6" evidence="5"/>
<gene>
    <name evidence="9" type="ORF">P7H46_08005</name>
</gene>
<evidence type="ECO:0000256" key="4">
    <source>
        <dbReference type="ARBA" id="ARBA00037918"/>
    </source>
</evidence>
<evidence type="ECO:0000259" key="8">
    <source>
        <dbReference type="Pfam" id="PF00465"/>
    </source>
</evidence>
<comment type="pathway">
    <text evidence="4">Polyol metabolism; glycerol fermentation; glycerone phosphate from glycerol (oxidative route): step 1/2.</text>
</comment>
<accession>A0ABU3FI85</accession>
<evidence type="ECO:0000313" key="10">
    <source>
        <dbReference type="Proteomes" id="UP001269061"/>
    </source>
</evidence>
<keyword evidence="1" id="KW-0479">Metal-binding</keyword>
<dbReference type="InterPro" id="IPR001670">
    <property type="entry name" value="ADH_Fe/GldA"/>
</dbReference>
<keyword evidence="2" id="KW-0560">Oxidoreductase</keyword>
<feature type="domain" description="Alcohol dehydrogenase iron-type/glycerol dehydrogenase GldA" evidence="8">
    <location>
        <begin position="16"/>
        <end position="149"/>
    </location>
</feature>
<dbReference type="CDD" id="cd08170">
    <property type="entry name" value="GlyDH"/>
    <property type="match status" value="1"/>
</dbReference>
<evidence type="ECO:0000256" key="6">
    <source>
        <dbReference type="ARBA" id="ARBA00040132"/>
    </source>
</evidence>
<reference evidence="9 10" key="1">
    <citation type="submission" date="2023-03" db="EMBL/GenBank/DDBJ databases">
        <authorList>
            <person name="Shen W."/>
            <person name="Cai J."/>
        </authorList>
    </citation>
    <scope>NUCLEOTIDE SEQUENCE [LARGE SCALE GENOMIC DNA]</scope>
    <source>
        <strain evidence="9 10">Y59</strain>
    </source>
</reference>
<dbReference type="RefSeq" id="WP_311815715.1">
    <property type="nucleotide sequence ID" value="NZ_JARQAZ010000006.1"/>
</dbReference>
<evidence type="ECO:0000256" key="7">
    <source>
        <dbReference type="ARBA" id="ARBA00049006"/>
    </source>
</evidence>
<dbReference type="Gene3D" id="3.40.50.1970">
    <property type="match status" value="1"/>
</dbReference>
<dbReference type="InterPro" id="IPR016205">
    <property type="entry name" value="Glycerol_DH"/>
</dbReference>
<sequence length="355" mass="39288">MMVKKGELMEKVFASPMTYRQGENVLWNHLTDILAFGQKGVVVTDRFVYQMIGERLVNELTKLGGEITVWLIEEERKERDFDYVVALGGGRGIDLGKAWAFETKSRCIVVPTAASTDAPTSRISVEYQDGHFEKYSYYSQNPDLVLVDTGILIQSPVQFLIAGIADGLSTFVEARTVQINAGVNTLGARPTLAAQAIAEKCRDVLIEYAEMAVEANQQQKITPAFEAVVEANILLSGIGFESGGLSIAHALHNGMVSLWGNELKASHGQIIALTTLQQLQIEGRKAEFLRYRELFEKLGLPCIYESLNLFPTMEELEKVTELAFSAADGIVRSQSPATPVDVYQSLLSFRKTREI</sequence>
<keyword evidence="3" id="KW-0520">NAD</keyword>
<dbReference type="PANTHER" id="PTHR43616">
    <property type="entry name" value="GLYCEROL DEHYDROGENASE"/>
    <property type="match status" value="1"/>
</dbReference>
<evidence type="ECO:0000256" key="3">
    <source>
        <dbReference type="ARBA" id="ARBA00023027"/>
    </source>
</evidence>
<dbReference type="EMBL" id="JARQAZ010000006">
    <property type="protein sequence ID" value="MDT2770776.1"/>
    <property type="molecule type" value="Genomic_DNA"/>
</dbReference>
<name>A0ABU3FI85_9ENTE</name>
<organism evidence="9 10">
    <name type="scientific">Enterococcus pseudoavium</name>
    <dbReference type="NCBI Taxonomy" id="44007"/>
    <lineage>
        <taxon>Bacteria</taxon>
        <taxon>Bacillati</taxon>
        <taxon>Bacillota</taxon>
        <taxon>Bacilli</taxon>
        <taxon>Lactobacillales</taxon>
        <taxon>Enterococcaceae</taxon>
        <taxon>Enterococcus</taxon>
    </lineage>
</organism>
<keyword evidence="10" id="KW-1185">Reference proteome</keyword>
<dbReference type="Pfam" id="PF00465">
    <property type="entry name" value="Fe-ADH"/>
    <property type="match status" value="1"/>
</dbReference>
<comment type="caution">
    <text evidence="9">The sequence shown here is derived from an EMBL/GenBank/DDBJ whole genome shotgun (WGS) entry which is preliminary data.</text>
</comment>
<dbReference type="PANTHER" id="PTHR43616:SF5">
    <property type="entry name" value="GLYCEROL DEHYDROGENASE 1"/>
    <property type="match status" value="1"/>
</dbReference>
<evidence type="ECO:0000256" key="2">
    <source>
        <dbReference type="ARBA" id="ARBA00023002"/>
    </source>
</evidence>
<evidence type="ECO:0000256" key="1">
    <source>
        <dbReference type="ARBA" id="ARBA00022723"/>
    </source>
</evidence>